<dbReference type="AlphaFoldDB" id="A0AAV5EWH8"/>
<evidence type="ECO:0000259" key="7">
    <source>
        <dbReference type="PROSITE" id="PS50830"/>
    </source>
</evidence>
<feature type="region of interest" description="Disordered" evidence="5">
    <location>
        <begin position="814"/>
        <end position="847"/>
    </location>
</feature>
<feature type="region of interest" description="Disordered" evidence="5">
    <location>
        <begin position="1032"/>
        <end position="1068"/>
    </location>
</feature>
<dbReference type="InterPro" id="IPR035437">
    <property type="entry name" value="SNase_OB-fold_sf"/>
</dbReference>
<dbReference type="PROSITE" id="PS50830">
    <property type="entry name" value="TNASE_3"/>
    <property type="match status" value="4"/>
</dbReference>
<dbReference type="InterPro" id="IPR016071">
    <property type="entry name" value="Staphylococal_nuclease_OB-fold"/>
</dbReference>
<comment type="subcellular location">
    <subcellularLocation>
        <location evidence="1">Cytoplasm</location>
    </subcellularLocation>
</comment>
<accession>A0AAV5EWH8</accession>
<dbReference type="Pfam" id="PF00565">
    <property type="entry name" value="SNase"/>
    <property type="match status" value="4"/>
</dbReference>
<dbReference type="Proteomes" id="UP001054889">
    <property type="component" value="Unassembled WGS sequence"/>
</dbReference>
<dbReference type="GO" id="GO:0004518">
    <property type="term" value="F:nuclease activity"/>
    <property type="evidence" value="ECO:0007669"/>
    <property type="project" value="TreeGrafter"/>
</dbReference>
<dbReference type="PANTHER" id="PTHR12302">
    <property type="entry name" value="EBNA2 BINDING PROTEIN P100"/>
    <property type="match status" value="1"/>
</dbReference>
<comment type="caution">
    <text evidence="8">The sequence shown here is derived from an EMBL/GenBank/DDBJ whole genome shotgun (WGS) entry which is preliminary data.</text>
</comment>
<gene>
    <name evidence="8" type="primary">gb15796</name>
    <name evidence="8" type="ORF">PR202_gb15796</name>
</gene>
<dbReference type="EMBL" id="BQKI01000079">
    <property type="protein sequence ID" value="GJN27748.1"/>
    <property type="molecule type" value="Genomic_DNA"/>
</dbReference>
<evidence type="ECO:0000256" key="4">
    <source>
        <dbReference type="ARBA" id="ARBA00022737"/>
    </source>
</evidence>
<dbReference type="FunFam" id="2.40.50.90:FF:000018">
    <property type="entry name" value="Ribonuclease"/>
    <property type="match status" value="1"/>
</dbReference>
<dbReference type="GO" id="GO:0006402">
    <property type="term" value="P:mRNA catabolic process"/>
    <property type="evidence" value="ECO:0007669"/>
    <property type="project" value="TreeGrafter"/>
</dbReference>
<proteinExistence type="predicted"/>
<dbReference type="PANTHER" id="PTHR12302:SF10">
    <property type="entry name" value="RIBONUCLEASE"/>
    <property type="match status" value="1"/>
</dbReference>
<dbReference type="FunFam" id="2.40.50.90:FF:000010">
    <property type="entry name" value="Ribonuclease"/>
    <property type="match status" value="1"/>
</dbReference>
<feature type="region of interest" description="Disordered" evidence="5">
    <location>
        <begin position="754"/>
        <end position="794"/>
    </location>
</feature>
<dbReference type="Gene3D" id="2.30.30.140">
    <property type="match status" value="1"/>
</dbReference>
<dbReference type="SUPFAM" id="SSF63748">
    <property type="entry name" value="Tudor/PWWP/MBT"/>
    <property type="match status" value="1"/>
</dbReference>
<feature type="compositionally biased region" description="Polar residues" evidence="5">
    <location>
        <begin position="757"/>
        <end position="770"/>
    </location>
</feature>
<keyword evidence="4" id="KW-0677">Repeat</keyword>
<dbReference type="GO" id="GO:0005634">
    <property type="term" value="C:nucleus"/>
    <property type="evidence" value="ECO:0007669"/>
    <property type="project" value="TreeGrafter"/>
</dbReference>
<dbReference type="Gene3D" id="2.40.50.90">
    <property type="match status" value="5"/>
</dbReference>
<evidence type="ECO:0000256" key="2">
    <source>
        <dbReference type="ARBA" id="ARBA00022490"/>
    </source>
</evidence>
<feature type="domain" description="TNase-like" evidence="7">
    <location>
        <begin position="6"/>
        <end position="145"/>
    </location>
</feature>
<evidence type="ECO:0000256" key="5">
    <source>
        <dbReference type="SAM" id="MobiDB-lite"/>
    </source>
</evidence>
<dbReference type="InterPro" id="IPR002999">
    <property type="entry name" value="Tudor"/>
</dbReference>
<keyword evidence="3" id="KW-0597">Phosphoprotein</keyword>
<dbReference type="Pfam" id="PF00567">
    <property type="entry name" value="TUDOR"/>
    <property type="match status" value="1"/>
</dbReference>
<dbReference type="PROSITE" id="PS50304">
    <property type="entry name" value="TUDOR"/>
    <property type="match status" value="1"/>
</dbReference>
<protein>
    <submittedName>
        <fullName evidence="8">Uncharacterized protein</fullName>
    </submittedName>
</protein>
<dbReference type="SUPFAM" id="SSF50199">
    <property type="entry name" value="Staphylococcal nuclease"/>
    <property type="match status" value="5"/>
</dbReference>
<feature type="domain" description="TNase-like" evidence="7">
    <location>
        <begin position="573"/>
        <end position="698"/>
    </location>
</feature>
<feature type="domain" description="Tudor" evidence="6">
    <location>
        <begin position="847"/>
        <end position="909"/>
    </location>
</feature>
<dbReference type="SMART" id="SM00333">
    <property type="entry name" value="TUDOR"/>
    <property type="match status" value="1"/>
</dbReference>
<evidence type="ECO:0000256" key="1">
    <source>
        <dbReference type="ARBA" id="ARBA00004496"/>
    </source>
</evidence>
<feature type="domain" description="TNase-like" evidence="7">
    <location>
        <begin position="174"/>
        <end position="352"/>
    </location>
</feature>
<dbReference type="SMART" id="SM00318">
    <property type="entry name" value="SNc"/>
    <property type="match status" value="4"/>
</dbReference>
<keyword evidence="9" id="KW-1185">Reference proteome</keyword>
<organism evidence="8 9">
    <name type="scientific">Eleusine coracana subsp. coracana</name>
    <dbReference type="NCBI Taxonomy" id="191504"/>
    <lineage>
        <taxon>Eukaryota</taxon>
        <taxon>Viridiplantae</taxon>
        <taxon>Streptophyta</taxon>
        <taxon>Embryophyta</taxon>
        <taxon>Tracheophyta</taxon>
        <taxon>Spermatophyta</taxon>
        <taxon>Magnoliopsida</taxon>
        <taxon>Liliopsida</taxon>
        <taxon>Poales</taxon>
        <taxon>Poaceae</taxon>
        <taxon>PACMAD clade</taxon>
        <taxon>Chloridoideae</taxon>
        <taxon>Cynodonteae</taxon>
        <taxon>Eleusininae</taxon>
        <taxon>Eleusine</taxon>
    </lineage>
</organism>
<evidence type="ECO:0000313" key="8">
    <source>
        <dbReference type="EMBL" id="GJN27748.1"/>
    </source>
</evidence>
<name>A0AAV5EWH8_ELECO</name>
<evidence type="ECO:0000256" key="3">
    <source>
        <dbReference type="ARBA" id="ARBA00022553"/>
    </source>
</evidence>
<dbReference type="GO" id="GO:0005829">
    <property type="term" value="C:cytosol"/>
    <property type="evidence" value="ECO:0007669"/>
    <property type="project" value="TreeGrafter"/>
</dbReference>
<keyword evidence="2" id="KW-0963">Cytoplasm</keyword>
<sequence length="1086" mass="121010">MAAASGWLRGKVKAVPSGDTLVIMAGAKGDSIPPEKSITLSSIIAPRLARRVGTDEPFAWESREFLRKLCIGQDVTFRVDYVLPSTGREFGTVYIGDQNVACITVANGFTKVKEQGQKVNESPYYIELLRLENCAKEHGLGRWTKEPKDSRRCLPTSSFGEVDAKDYVAKNKGQALEAIVEQVRDGSTLRVYFLPSFDFVQIYVAGVQAPSMGRRGYVPSSTTQTKVAGDDKVNREVSAEAHTPSMAVEPPCIYSEIPPDQFGREAKHFTETRVLNREVRVVLEGTDSFSNIFGSVYFSDGNAAKDLALELVENGYAKYMEWSANMLGREIKTKLKNAELQAKKEQLRMWTGFKPPATNTRPIYNTKFTGRVIEIVNGSCIIVADDATPSGSPSTERRINLSSIRTPKLVNPSGEIKIIQHFAVAAKEFMHTRLIGKEVNVSMEYSRRIDVVDGQTVAHKTNTTDRVLDYGSVFLPSQAEGVNFASNNSIDNPLGVNVAELLLSRGLVDIIRHRDYEDRSHHYDSLLAAHSRAEKGKKGYHSKKDYPVTHMTDLTMVPAKKVREFIHMLQQKKRHNAIVEYVFSGHRFKLTIPKETMTITFSFSGVRCPGKNEPYSNDAIALMRRRILQRDVEVQIETVDKTGTFLGSLWESNTNMASFVLEHGLAKLNTGLGRIPDVQTLMRAEQFAKMKKLKVWENYNGEEVIPQGSVHGQKKRETLKVSVTEVLGGGKFYVQIVDDHRLASIQQQLASLEFNDPSETNISKNPSDTPSDPPLKDQDQPNNSSLNALEVKDEPKNHAVPLLSNWSGLFKDQPEISKGEVPLDNPEDKAPTHTFEANQNSEDAPFKPVKGDMVLAQFSLDNSWNRALIVSEHEGAAEPEFIVYYIDYGNQELVPYSLLRHADQSISSIPPLAKLCSLAFITVPNLKDDLGEQAAEHLSGLLLDNEKEFIAIVEERCNVGAKMEGQGTGEMLMVTLVDDEEDTEININGAMLESGLAQILRKKSESWERRNALKNLEKFQEHARKGRRGIWRLHDVPEKSTEDGKLAGANEDEDLAAPARAPPPNRGFDLIKFIASKSHPPKEQQG</sequence>
<feature type="domain" description="TNase-like" evidence="7">
    <location>
        <begin position="366"/>
        <end position="543"/>
    </location>
</feature>
<reference evidence="8" key="1">
    <citation type="journal article" date="2018" name="DNA Res.">
        <title>Multiple hybrid de novo genome assembly of finger millet, an orphan allotetraploid crop.</title>
        <authorList>
            <person name="Hatakeyama M."/>
            <person name="Aluri S."/>
            <person name="Balachadran M.T."/>
            <person name="Sivarajan S.R."/>
            <person name="Patrignani A."/>
            <person name="Gruter S."/>
            <person name="Poveda L."/>
            <person name="Shimizu-Inatsugi R."/>
            <person name="Baeten J."/>
            <person name="Francoijs K.J."/>
            <person name="Nataraja K.N."/>
            <person name="Reddy Y.A.N."/>
            <person name="Phadnis S."/>
            <person name="Ravikumar R.L."/>
            <person name="Schlapbach R."/>
            <person name="Sreeman S.M."/>
            <person name="Shimizu K.K."/>
        </authorList>
    </citation>
    <scope>NUCLEOTIDE SEQUENCE</scope>
</reference>
<evidence type="ECO:0000313" key="9">
    <source>
        <dbReference type="Proteomes" id="UP001054889"/>
    </source>
</evidence>
<dbReference type="FunFam" id="2.40.50.90:FF:000015">
    <property type="entry name" value="Ribonuclease"/>
    <property type="match status" value="1"/>
</dbReference>
<evidence type="ECO:0000259" key="6">
    <source>
        <dbReference type="PROSITE" id="PS50304"/>
    </source>
</evidence>
<feature type="compositionally biased region" description="Basic and acidic residues" evidence="5">
    <location>
        <begin position="1032"/>
        <end position="1045"/>
    </location>
</feature>
<dbReference type="FunFam" id="2.30.30.140:FF:000018">
    <property type="entry name" value="Serine/threonine-protein kinase 31"/>
    <property type="match status" value="1"/>
</dbReference>
<dbReference type="GO" id="GO:0003723">
    <property type="term" value="F:RNA binding"/>
    <property type="evidence" value="ECO:0007669"/>
    <property type="project" value="TreeGrafter"/>
</dbReference>
<reference evidence="8" key="2">
    <citation type="submission" date="2021-12" db="EMBL/GenBank/DDBJ databases">
        <title>Resequencing data analysis of finger millet.</title>
        <authorList>
            <person name="Hatakeyama M."/>
            <person name="Aluri S."/>
            <person name="Balachadran M.T."/>
            <person name="Sivarajan S.R."/>
            <person name="Poveda L."/>
            <person name="Shimizu-Inatsugi R."/>
            <person name="Schlapbach R."/>
            <person name="Sreeman S.M."/>
            <person name="Shimizu K.K."/>
        </authorList>
    </citation>
    <scope>NUCLEOTIDE SEQUENCE</scope>
</reference>